<evidence type="ECO:0000256" key="2">
    <source>
        <dbReference type="SAM" id="MobiDB-lite"/>
    </source>
</evidence>
<reference evidence="4 5" key="1">
    <citation type="submission" date="2017-04" db="EMBL/GenBank/DDBJ databases">
        <authorList>
            <person name="Afonso C.L."/>
            <person name="Miller P.J."/>
            <person name="Scott M.A."/>
            <person name="Spackman E."/>
            <person name="Goraichik I."/>
            <person name="Dimitrov K.M."/>
            <person name="Suarez D.L."/>
            <person name="Swayne D.E."/>
        </authorList>
    </citation>
    <scope>NUCLEOTIDE SEQUENCE [LARGE SCALE GENOMIC DNA]</scope>
</reference>
<dbReference type="EMBL" id="FXLY01000002">
    <property type="protein sequence ID" value="SMN18826.1"/>
    <property type="molecule type" value="Genomic_DNA"/>
</dbReference>
<feature type="compositionally biased region" description="Low complexity" evidence="2">
    <location>
        <begin position="342"/>
        <end position="351"/>
    </location>
</feature>
<dbReference type="InterPro" id="IPR036427">
    <property type="entry name" value="Bromodomain-like_sf"/>
</dbReference>
<evidence type="ECO:0000256" key="1">
    <source>
        <dbReference type="ARBA" id="ARBA00023117"/>
    </source>
</evidence>
<dbReference type="STRING" id="1789683.A0A1X7R0P4"/>
<keyword evidence="5" id="KW-1185">Reference proteome</keyword>
<dbReference type="SUPFAM" id="SSF47370">
    <property type="entry name" value="Bromodomain"/>
    <property type="match status" value="1"/>
</dbReference>
<dbReference type="GO" id="GO:0006325">
    <property type="term" value="P:chromatin organization"/>
    <property type="evidence" value="ECO:0007669"/>
    <property type="project" value="UniProtKB-ARBA"/>
</dbReference>
<evidence type="ECO:0000313" key="4">
    <source>
        <dbReference type="EMBL" id="SMN18826.1"/>
    </source>
</evidence>
<evidence type="ECO:0000313" key="5">
    <source>
        <dbReference type="Proteomes" id="UP000196158"/>
    </source>
</evidence>
<dbReference type="Gene3D" id="1.20.920.10">
    <property type="entry name" value="Bromodomain-like"/>
    <property type="match status" value="1"/>
</dbReference>
<dbReference type="OrthoDB" id="5354116at2759"/>
<proteinExistence type="predicted"/>
<organism evidence="4 5">
    <name type="scientific">Maudiozyma saulgeensis</name>
    <dbReference type="NCBI Taxonomy" id="1789683"/>
    <lineage>
        <taxon>Eukaryota</taxon>
        <taxon>Fungi</taxon>
        <taxon>Dikarya</taxon>
        <taxon>Ascomycota</taxon>
        <taxon>Saccharomycotina</taxon>
        <taxon>Saccharomycetes</taxon>
        <taxon>Saccharomycetales</taxon>
        <taxon>Saccharomycetaceae</taxon>
        <taxon>Maudiozyma</taxon>
    </lineage>
</organism>
<sequence length="491" mass="56928">MSANELLDNLQVILKAASTKCFVVDEKFPSKFSEINPSKIYDSYIKFMSKHAAEDGVSIKDEEALELTTISQKFDEHAYKAEKNGFYKLYHDITLVCLNLIHYYAPGSRFYQMVDKFYRFATELLLRECYKIGVQLSSIEDDIEKEVEEEDAKDVEKNELSEAISLDFIKISTCYRLPTSQTYHIKTKDHDLFSSIISKSVLDHRPQELPNSHFEINSIIPQTNLFEEAPRLGFLAANTSNIPDPTLPPTEMMSRFLHPNWYALPTTTWLNYGDYKSWAPPFDENGTVMDSTTRGEIWLKKIGYNEIISQKTKQEEIEKETEEKEKSIITSESEEKDETLKTENNNTNNTAEEGDETDTTKIQDADMSGAESEKSVTKLENIFNWQPGNYIEKDEIECFENGTEDQLINDSLSKIQRLRKIRIEKKISKPTNEESNLYYKVKRLLKEVILNKEIENLPKNHARYMPVLQANYNGSIPVVRAQPTRRRKYKK</sequence>
<evidence type="ECO:0000259" key="3">
    <source>
        <dbReference type="Pfam" id="PF00439"/>
    </source>
</evidence>
<dbReference type="AlphaFoldDB" id="A0A1X7R0P4"/>
<protein>
    <submittedName>
        <fullName evidence="4">Similar to Saccharomyces cerevisiae YLR033W RSC58 Component of the RSC chromatin remodeling complex</fullName>
    </submittedName>
</protein>
<accession>A0A1X7R0P4</accession>
<feature type="compositionally biased region" description="Basic and acidic residues" evidence="2">
    <location>
        <begin position="312"/>
        <end position="327"/>
    </location>
</feature>
<feature type="region of interest" description="Disordered" evidence="2">
    <location>
        <begin position="312"/>
        <end position="373"/>
    </location>
</feature>
<dbReference type="Proteomes" id="UP000196158">
    <property type="component" value="Unassembled WGS sequence"/>
</dbReference>
<dbReference type="InterPro" id="IPR001487">
    <property type="entry name" value="Bromodomain"/>
</dbReference>
<dbReference type="Pfam" id="PF00439">
    <property type="entry name" value="Bromodomain"/>
    <property type="match status" value="1"/>
</dbReference>
<gene>
    <name evidence="4" type="ORF">KASA_0Q13739G</name>
</gene>
<name>A0A1X7R0P4_9SACH</name>
<feature type="domain" description="Bromo" evidence="3">
    <location>
        <begin position="65"/>
        <end position="115"/>
    </location>
</feature>
<keyword evidence="1" id="KW-0103">Bromodomain</keyword>